<evidence type="ECO:0000256" key="4">
    <source>
        <dbReference type="ARBA" id="ARBA00022574"/>
    </source>
</evidence>
<proteinExistence type="evidence at transcript level"/>
<dbReference type="InterPro" id="IPR015505">
    <property type="entry name" value="Coronin"/>
</dbReference>
<dbReference type="InterPro" id="IPR015943">
    <property type="entry name" value="WD40/YVTN_repeat-like_dom_sf"/>
</dbReference>
<keyword evidence="4 8" id="KW-0853">WD repeat</keyword>
<feature type="domain" description="DUF1899" evidence="10">
    <location>
        <begin position="3"/>
        <end position="64"/>
    </location>
</feature>
<dbReference type="GO" id="GO:0003779">
    <property type="term" value="F:actin binding"/>
    <property type="evidence" value="ECO:0007669"/>
    <property type="project" value="UniProtKB-KW"/>
</dbReference>
<evidence type="ECO:0000256" key="8">
    <source>
        <dbReference type="PROSITE-ProRule" id="PRU00221"/>
    </source>
</evidence>
<protein>
    <recommendedName>
        <fullName evidence="9">Coronin</fullName>
    </recommendedName>
</protein>
<evidence type="ECO:0000256" key="9">
    <source>
        <dbReference type="RuleBase" id="RU280818"/>
    </source>
</evidence>
<evidence type="ECO:0000256" key="3">
    <source>
        <dbReference type="ARBA" id="ARBA00022490"/>
    </source>
</evidence>
<accession>Q0IIF5</accession>
<dbReference type="InterPro" id="IPR015048">
    <property type="entry name" value="DUF1899"/>
</dbReference>
<dbReference type="Pfam" id="PF08953">
    <property type="entry name" value="DUF1899"/>
    <property type="match status" value="1"/>
</dbReference>
<dbReference type="PANTHER" id="PTHR10856">
    <property type="entry name" value="CORONIN"/>
    <property type="match status" value="1"/>
</dbReference>
<dbReference type="Gene3D" id="2.130.10.10">
    <property type="entry name" value="YVTN repeat-like/Quinoprotein amine dehydrogenase"/>
    <property type="match status" value="1"/>
</dbReference>
<comment type="subcellular location">
    <subcellularLocation>
        <location evidence="1">Cytoplasm</location>
    </subcellularLocation>
</comment>
<keyword evidence="3" id="KW-0963">Cytoplasm</keyword>
<dbReference type="PANTHER" id="PTHR10856:SF20">
    <property type="entry name" value="CORONIN-7"/>
    <property type="match status" value="1"/>
</dbReference>
<dbReference type="GO" id="GO:0005737">
    <property type="term" value="C:cytoplasm"/>
    <property type="evidence" value="ECO:0007669"/>
    <property type="project" value="UniProtKB-SubCell"/>
</dbReference>
<keyword evidence="5 9" id="KW-0677">Repeat</keyword>
<evidence type="ECO:0000256" key="1">
    <source>
        <dbReference type="ARBA" id="ARBA00004496"/>
    </source>
</evidence>
<sequence length="188" mass="20132">MNRFKVSKFRHTEARQPRREAWIGDIRAGTAPSCGNHIKASCSLIAFNSDHPGVLGIVPLESQGEDKRQVTHLGCHSDLVTDLDFSPFDDFLLATASADRTVKLWRLPLSGQALPSGPGLLLGPEDAQVEVLQFHPTADGVLLSAAGRAVKVWDATKQQPLTGRATATAPPRAAPSGSIFCLFAILVT</sequence>
<dbReference type="InterPro" id="IPR001680">
    <property type="entry name" value="WD40_rpt"/>
</dbReference>
<dbReference type="SUPFAM" id="SSF50978">
    <property type="entry name" value="WD40 repeat-like"/>
    <property type="match status" value="1"/>
</dbReference>
<dbReference type="SMART" id="SM00320">
    <property type="entry name" value="WD40"/>
    <property type="match status" value="2"/>
</dbReference>
<evidence type="ECO:0000256" key="7">
    <source>
        <dbReference type="ARBA" id="ARBA00024838"/>
    </source>
</evidence>
<dbReference type="Pfam" id="PF00400">
    <property type="entry name" value="WD40"/>
    <property type="match status" value="1"/>
</dbReference>
<name>Q0IIF5_BOVIN</name>
<feature type="repeat" description="WD" evidence="8">
    <location>
        <begin position="73"/>
        <end position="107"/>
    </location>
</feature>
<dbReference type="AlphaFoldDB" id="Q0IIF5"/>
<reference evidence="11" key="1">
    <citation type="submission" date="2006-08" db="EMBL/GenBank/DDBJ databases">
        <authorList>
            <person name="Moore S."/>
            <person name="Alexander L."/>
            <person name="Brownstein M."/>
            <person name="Guan L."/>
            <person name="Lobo S."/>
            <person name="Meng Y."/>
            <person name="Tanaguchi M."/>
            <person name="Wang Z."/>
            <person name="Yu J."/>
            <person name="Prange C."/>
            <person name="Schreiber K."/>
            <person name="Shenmen C."/>
            <person name="Wagner L."/>
            <person name="Bala M."/>
            <person name="Barbazuk S."/>
            <person name="Barber S."/>
            <person name="Babakaiff R."/>
            <person name="Beland J."/>
            <person name="Chun E."/>
            <person name="Del Rio L."/>
            <person name="Gibson S."/>
            <person name="Hanson R."/>
            <person name="Kirkpatrick R."/>
            <person name="Liu J."/>
            <person name="Matsuo C."/>
            <person name="Mayo M."/>
            <person name="Santos R.R."/>
            <person name="Stott J."/>
            <person name="Tsai M."/>
            <person name="Wong D."/>
            <person name="Siddiqui A."/>
            <person name="Holt R."/>
            <person name="Jones S.J."/>
            <person name="Marra M.A."/>
        </authorList>
    </citation>
    <scope>NUCLEOTIDE SEQUENCE</scope>
    <source>
        <strain evidence="11">Hereford</strain>
        <tissue evidence="11">Fetal pons</tissue>
    </source>
</reference>
<evidence type="ECO:0000313" key="11">
    <source>
        <dbReference type="EMBL" id="AAI22670.1"/>
    </source>
</evidence>
<dbReference type="EMBL" id="BC122669">
    <property type="protein sequence ID" value="AAI22670.1"/>
    <property type="molecule type" value="mRNA"/>
</dbReference>
<evidence type="ECO:0000256" key="6">
    <source>
        <dbReference type="ARBA" id="ARBA00023203"/>
    </source>
</evidence>
<evidence type="ECO:0000256" key="2">
    <source>
        <dbReference type="ARBA" id="ARBA00009482"/>
    </source>
</evidence>
<dbReference type="InterPro" id="IPR036322">
    <property type="entry name" value="WD40_repeat_dom_sf"/>
</dbReference>
<keyword evidence="6" id="KW-0009">Actin-binding</keyword>
<dbReference type="OrthoDB" id="1850764at2759"/>
<evidence type="ECO:0000256" key="5">
    <source>
        <dbReference type="ARBA" id="ARBA00022737"/>
    </source>
</evidence>
<dbReference type="PROSITE" id="PS50294">
    <property type="entry name" value="WD_REPEATS_REGION"/>
    <property type="match status" value="1"/>
</dbReference>
<dbReference type="SMART" id="SM01166">
    <property type="entry name" value="DUF1899"/>
    <property type="match status" value="1"/>
</dbReference>
<organism evidence="11">
    <name type="scientific">Bos taurus</name>
    <name type="common">Bovine</name>
    <dbReference type="NCBI Taxonomy" id="9913"/>
    <lineage>
        <taxon>Eukaryota</taxon>
        <taxon>Metazoa</taxon>
        <taxon>Chordata</taxon>
        <taxon>Craniata</taxon>
        <taxon>Vertebrata</taxon>
        <taxon>Euteleostomi</taxon>
        <taxon>Mammalia</taxon>
        <taxon>Eutheria</taxon>
        <taxon>Laurasiatheria</taxon>
        <taxon>Artiodactyla</taxon>
        <taxon>Ruminantia</taxon>
        <taxon>Pecora</taxon>
        <taxon>Bovidae</taxon>
        <taxon>Bovinae</taxon>
        <taxon>Bos</taxon>
    </lineage>
</organism>
<comment type="similarity">
    <text evidence="2 9">Belongs to the WD repeat coronin family.</text>
</comment>
<comment type="function">
    <text evidence="7">F-actin regulator involved in anterograde Golgi to endosome transport: upon ubiquitination via 'Lys-33'-linked ubiquitin chains by the BCR(KLHL20) E3 ubiquitin ligase complex, interacts with EPS15 and localizes to the trans-Golgi network, where it promotes actin polymerization, thereby facilitating post-Golgi trafficking. May play a role in the maintenance of the Golgi apparatus morphology.</text>
</comment>
<dbReference type="PROSITE" id="PS50082">
    <property type="entry name" value="WD_REPEATS_2"/>
    <property type="match status" value="1"/>
</dbReference>
<evidence type="ECO:0000259" key="10">
    <source>
        <dbReference type="SMART" id="SM01166"/>
    </source>
</evidence>
<gene>
    <name evidence="11" type="primary">CORO7</name>
</gene>